<dbReference type="Pfam" id="PF14119">
    <property type="entry name" value="DUF4288"/>
    <property type="match status" value="1"/>
</dbReference>
<dbReference type="EMBL" id="QTJV01000010">
    <property type="protein sequence ID" value="RFM31996.1"/>
    <property type="molecule type" value="Genomic_DNA"/>
</dbReference>
<dbReference type="AlphaFoldDB" id="A0A3E1NVR1"/>
<dbReference type="OrthoDB" id="795527at2"/>
<reference evidence="1 2" key="1">
    <citation type="submission" date="2018-08" db="EMBL/GenBank/DDBJ databases">
        <title>Chitinophaga sp. K20C18050901, a novel bacterium isolated from forest soil.</title>
        <authorList>
            <person name="Wang C."/>
        </authorList>
    </citation>
    <scope>NUCLEOTIDE SEQUENCE [LARGE SCALE GENOMIC DNA]</scope>
    <source>
        <strain evidence="1 2">K20C18050901</strain>
    </source>
</reference>
<comment type="caution">
    <text evidence="1">The sequence shown here is derived from an EMBL/GenBank/DDBJ whole genome shotgun (WGS) entry which is preliminary data.</text>
</comment>
<accession>A0A3E1NVR1</accession>
<evidence type="ECO:0000313" key="1">
    <source>
        <dbReference type="EMBL" id="RFM31996.1"/>
    </source>
</evidence>
<dbReference type="InterPro" id="IPR025630">
    <property type="entry name" value="DUF4288"/>
</dbReference>
<evidence type="ECO:0000313" key="2">
    <source>
        <dbReference type="Proteomes" id="UP000261174"/>
    </source>
</evidence>
<keyword evidence="2" id="KW-1185">Reference proteome</keyword>
<sequence>MQWFVAKIVYQIITGKGTHTPQFDEQLRLISANSKQEAFNRACELGKQEQYSFKNQKQELVEWRFINVPEINSLNTLDDGMELYSKIEEPEDPNAYISWLQVRAAQLNGAVDVHAN</sequence>
<protein>
    <submittedName>
        <fullName evidence="1">DUF4288 domain-containing protein</fullName>
    </submittedName>
</protein>
<name>A0A3E1NVR1_9BACT</name>
<proteinExistence type="predicted"/>
<dbReference type="RefSeq" id="WP_116856085.1">
    <property type="nucleotide sequence ID" value="NZ_QTJV01000010.1"/>
</dbReference>
<organism evidence="1 2">
    <name type="scientific">Chitinophaga silvisoli</name>
    <dbReference type="NCBI Taxonomy" id="2291814"/>
    <lineage>
        <taxon>Bacteria</taxon>
        <taxon>Pseudomonadati</taxon>
        <taxon>Bacteroidota</taxon>
        <taxon>Chitinophagia</taxon>
        <taxon>Chitinophagales</taxon>
        <taxon>Chitinophagaceae</taxon>
        <taxon>Chitinophaga</taxon>
    </lineage>
</organism>
<gene>
    <name evidence="1" type="ORF">DXN04_24725</name>
</gene>
<dbReference type="Proteomes" id="UP000261174">
    <property type="component" value="Unassembled WGS sequence"/>
</dbReference>